<evidence type="ECO:0008006" key="6">
    <source>
        <dbReference type="Google" id="ProtNLM"/>
    </source>
</evidence>
<dbReference type="EMBL" id="QGNW01000395">
    <property type="protein sequence ID" value="RVW73299.1"/>
    <property type="molecule type" value="Genomic_DNA"/>
</dbReference>
<accession>A0A438CV93</accession>
<gene>
    <name evidence="4" type="ORF">CK203_050405</name>
    <name evidence="3" type="ORF">CK203_087786</name>
</gene>
<dbReference type="EMBL" id="QGNW01001964">
    <property type="protein sequence ID" value="RVW27128.1"/>
    <property type="molecule type" value="Genomic_DNA"/>
</dbReference>
<evidence type="ECO:0000313" key="3">
    <source>
        <dbReference type="EMBL" id="RVW27128.1"/>
    </source>
</evidence>
<evidence type="ECO:0000256" key="2">
    <source>
        <dbReference type="SAM" id="SignalP"/>
    </source>
</evidence>
<evidence type="ECO:0000313" key="4">
    <source>
        <dbReference type="EMBL" id="RVW73299.1"/>
    </source>
</evidence>
<protein>
    <recommendedName>
        <fullName evidence="6">Transmembrane protein 220</fullName>
    </recommendedName>
</protein>
<evidence type="ECO:0000256" key="1">
    <source>
        <dbReference type="SAM" id="Phobius"/>
    </source>
</evidence>
<feature type="transmembrane region" description="Helical" evidence="1">
    <location>
        <begin position="140"/>
        <end position="158"/>
    </location>
</feature>
<keyword evidence="1" id="KW-1133">Transmembrane helix</keyword>
<evidence type="ECO:0000313" key="5">
    <source>
        <dbReference type="Proteomes" id="UP000288805"/>
    </source>
</evidence>
<keyword evidence="1" id="KW-0812">Transmembrane</keyword>
<comment type="caution">
    <text evidence="3">The sequence shown here is derived from an EMBL/GenBank/DDBJ whole genome shotgun (WGS) entry which is preliminary data.</text>
</comment>
<dbReference type="PANTHER" id="PTHR34262:SF1">
    <property type="entry name" value="TRANSMEMBRANE PROTEIN 220"/>
    <property type="match status" value="1"/>
</dbReference>
<feature type="signal peptide" evidence="2">
    <location>
        <begin position="1"/>
        <end position="24"/>
    </location>
</feature>
<proteinExistence type="predicted"/>
<reference evidence="3 5" key="1">
    <citation type="journal article" date="2018" name="PLoS Genet.">
        <title>Population sequencing reveals clonal diversity and ancestral inbreeding in the grapevine cultivar Chardonnay.</title>
        <authorList>
            <person name="Roach M.J."/>
            <person name="Johnson D.L."/>
            <person name="Bohlmann J."/>
            <person name="van Vuuren H.J."/>
            <person name="Jones S.J."/>
            <person name="Pretorius I.S."/>
            <person name="Schmidt S.A."/>
            <person name="Borneman A.R."/>
        </authorList>
    </citation>
    <scope>NUCLEOTIDE SEQUENCE [LARGE SCALE GENOMIC DNA]</scope>
    <source>
        <strain evidence="5">cv. Chardonnay</strain>
        <strain evidence="3">I10V1</strain>
        <tissue evidence="3">Leaf</tissue>
    </source>
</reference>
<keyword evidence="1" id="KW-0472">Membrane</keyword>
<name>A0A438CV93_VITVI</name>
<dbReference type="PANTHER" id="PTHR34262">
    <property type="entry name" value="TRANSMEMBRANE PROTEIN 220"/>
    <property type="match status" value="1"/>
</dbReference>
<feature type="chain" id="PRO_5036108547" description="Transmembrane protein 220" evidence="2">
    <location>
        <begin position="25"/>
        <end position="165"/>
    </location>
</feature>
<dbReference type="AlphaFoldDB" id="A0A438CV93"/>
<feature type="transmembrane region" description="Helical" evidence="1">
    <location>
        <begin position="32"/>
        <end position="54"/>
    </location>
</feature>
<dbReference type="InterPro" id="IPR029377">
    <property type="entry name" value="TMEM220"/>
</dbReference>
<sequence length="165" mass="18545">MATPTKLFSLCSLLMASLFAWSSSVQFDDPDWYFWFPLYASACGVNLINGIGALSLKPIRKIAKLALWLGVFLFIKVAVEDFVYGIAGFWSLDLKEKVVREKFGSGFVVNSMYLQLQAASVQKDYVKRKEKKVPRYVECGMAILVVASYGMSFGFFVLQKGEMKS</sequence>
<dbReference type="Proteomes" id="UP000288805">
    <property type="component" value="Unassembled WGS sequence"/>
</dbReference>
<keyword evidence="2" id="KW-0732">Signal</keyword>
<organism evidence="3 5">
    <name type="scientific">Vitis vinifera</name>
    <name type="common">Grape</name>
    <dbReference type="NCBI Taxonomy" id="29760"/>
    <lineage>
        <taxon>Eukaryota</taxon>
        <taxon>Viridiplantae</taxon>
        <taxon>Streptophyta</taxon>
        <taxon>Embryophyta</taxon>
        <taxon>Tracheophyta</taxon>
        <taxon>Spermatophyta</taxon>
        <taxon>Magnoliopsida</taxon>
        <taxon>eudicotyledons</taxon>
        <taxon>Gunneridae</taxon>
        <taxon>Pentapetalae</taxon>
        <taxon>rosids</taxon>
        <taxon>Vitales</taxon>
        <taxon>Vitaceae</taxon>
        <taxon>Viteae</taxon>
        <taxon>Vitis</taxon>
    </lineage>
</organism>
<feature type="transmembrane region" description="Helical" evidence="1">
    <location>
        <begin position="66"/>
        <end position="90"/>
    </location>
</feature>
<dbReference type="Pfam" id="PF15071">
    <property type="entry name" value="TMEM220"/>
    <property type="match status" value="1"/>
</dbReference>